<dbReference type="GO" id="GO:0003723">
    <property type="term" value="F:RNA binding"/>
    <property type="evidence" value="ECO:0007669"/>
    <property type="project" value="UniProtKB-UniRule"/>
</dbReference>
<evidence type="ECO:0000256" key="11">
    <source>
        <dbReference type="ARBA" id="ARBA00022759"/>
    </source>
</evidence>
<evidence type="ECO:0000313" key="18">
    <source>
        <dbReference type="EMBL" id="SHH51356.1"/>
    </source>
</evidence>
<keyword evidence="19" id="KW-1185">Reference proteome</keyword>
<evidence type="ECO:0000256" key="8">
    <source>
        <dbReference type="ARBA" id="ARBA00022490"/>
    </source>
</evidence>
<evidence type="ECO:0000256" key="13">
    <source>
        <dbReference type="ARBA" id="ARBA00023211"/>
    </source>
</evidence>
<evidence type="ECO:0000256" key="14">
    <source>
        <dbReference type="HAMAP-Rule" id="MF_00052"/>
    </source>
</evidence>
<sequence>MTQEMDWWAFERVFAADGWRVVCGVDEAGRGCLAGPVFAAAVVLPFGLEIDGLNDSKLLTPLRREALFDVITEKAVTYAVASASAAEVDAVNVLNATFLAMNRAVEKLSPQAELVLVDGNQAKGIQYLCRTIVGGDGKSASIAAASILAKVTRDRYMRRLSAEYPEYMFEQHKGYGTVLHYEMLRKYGPSSVHRQTFLKKMH</sequence>
<dbReference type="PANTHER" id="PTHR10954:SF18">
    <property type="entry name" value="RIBONUCLEASE HII"/>
    <property type="match status" value="1"/>
</dbReference>
<evidence type="ECO:0000256" key="7">
    <source>
        <dbReference type="ARBA" id="ARBA00019179"/>
    </source>
</evidence>
<accession>A0A1M5TL05</accession>
<dbReference type="Proteomes" id="UP000183995">
    <property type="component" value="Unassembled WGS sequence"/>
</dbReference>
<keyword evidence="8 14" id="KW-0963">Cytoplasm</keyword>
<proteinExistence type="inferred from homology"/>
<dbReference type="InterPro" id="IPR024567">
    <property type="entry name" value="RNase_HII/HIII_dom"/>
</dbReference>
<evidence type="ECO:0000256" key="15">
    <source>
        <dbReference type="PROSITE-ProRule" id="PRU01319"/>
    </source>
</evidence>
<keyword evidence="13 14" id="KW-0464">Manganese</keyword>
<dbReference type="GO" id="GO:0030145">
    <property type="term" value="F:manganese ion binding"/>
    <property type="evidence" value="ECO:0007669"/>
    <property type="project" value="UniProtKB-UniRule"/>
</dbReference>
<evidence type="ECO:0000256" key="12">
    <source>
        <dbReference type="ARBA" id="ARBA00022801"/>
    </source>
</evidence>
<dbReference type="AlphaFoldDB" id="A0A1M5TL05"/>
<keyword evidence="10 14" id="KW-0479">Metal-binding</keyword>
<evidence type="ECO:0000256" key="3">
    <source>
        <dbReference type="ARBA" id="ARBA00004065"/>
    </source>
</evidence>
<dbReference type="GO" id="GO:0004523">
    <property type="term" value="F:RNA-DNA hybrid ribonuclease activity"/>
    <property type="evidence" value="ECO:0007669"/>
    <property type="project" value="UniProtKB-UniRule"/>
</dbReference>
<dbReference type="EC" id="3.1.26.4" evidence="6 14"/>
<protein>
    <recommendedName>
        <fullName evidence="7 14">Ribonuclease HII</fullName>
        <shortName evidence="14">RNase HII</shortName>
        <ecNumber evidence="6 14">3.1.26.4</ecNumber>
    </recommendedName>
</protein>
<comment type="function">
    <text evidence="3 14 16">Endonuclease that specifically degrades the RNA of RNA-DNA hybrids.</text>
</comment>
<comment type="cofactor">
    <cofactor evidence="14 15">
        <name>Mn(2+)</name>
        <dbReference type="ChEBI" id="CHEBI:29035"/>
    </cofactor>
    <cofactor evidence="14 15">
        <name>Mg(2+)</name>
        <dbReference type="ChEBI" id="CHEBI:18420"/>
    </cofactor>
    <text evidence="14 15">Manganese or magnesium. Binds 1 divalent metal ion per monomer in the absence of substrate. May bind a second metal ion after substrate binding.</text>
</comment>
<feature type="binding site" evidence="14 15">
    <location>
        <position position="118"/>
    </location>
    <ligand>
        <name>a divalent metal cation</name>
        <dbReference type="ChEBI" id="CHEBI:60240"/>
    </ligand>
</feature>
<dbReference type="Pfam" id="PF01351">
    <property type="entry name" value="RNase_HII"/>
    <property type="match status" value="1"/>
</dbReference>
<keyword evidence="11 14" id="KW-0255">Endonuclease</keyword>
<evidence type="ECO:0000256" key="4">
    <source>
        <dbReference type="ARBA" id="ARBA00004496"/>
    </source>
</evidence>
<evidence type="ECO:0000256" key="5">
    <source>
        <dbReference type="ARBA" id="ARBA00007383"/>
    </source>
</evidence>
<feature type="domain" description="RNase H type-2" evidence="17">
    <location>
        <begin position="20"/>
        <end position="202"/>
    </location>
</feature>
<comment type="similarity">
    <text evidence="5 14 16">Belongs to the RNase HII family.</text>
</comment>
<dbReference type="Gene3D" id="3.30.420.10">
    <property type="entry name" value="Ribonuclease H-like superfamily/Ribonuclease H"/>
    <property type="match status" value="1"/>
</dbReference>
<dbReference type="PROSITE" id="PS51975">
    <property type="entry name" value="RNASE_H_2"/>
    <property type="match status" value="1"/>
</dbReference>
<evidence type="ECO:0000256" key="9">
    <source>
        <dbReference type="ARBA" id="ARBA00022722"/>
    </source>
</evidence>
<dbReference type="CDD" id="cd07182">
    <property type="entry name" value="RNase_HII_bacteria_HII_like"/>
    <property type="match status" value="1"/>
</dbReference>
<feature type="binding site" evidence="14 15">
    <location>
        <position position="26"/>
    </location>
    <ligand>
        <name>a divalent metal cation</name>
        <dbReference type="ChEBI" id="CHEBI:60240"/>
    </ligand>
</feature>
<dbReference type="RefSeq" id="WP_073075721.1">
    <property type="nucleotide sequence ID" value="NZ_FQXV01000001.1"/>
</dbReference>
<dbReference type="SUPFAM" id="SSF53098">
    <property type="entry name" value="Ribonuclease H-like"/>
    <property type="match status" value="1"/>
</dbReference>
<dbReference type="GO" id="GO:0043137">
    <property type="term" value="P:DNA replication, removal of RNA primer"/>
    <property type="evidence" value="ECO:0007669"/>
    <property type="project" value="TreeGrafter"/>
</dbReference>
<name>A0A1M5TL05_9FIRM</name>
<dbReference type="STRING" id="1123282.SAMN02745823_00133"/>
<evidence type="ECO:0000256" key="10">
    <source>
        <dbReference type="ARBA" id="ARBA00022723"/>
    </source>
</evidence>
<keyword evidence="9 14" id="KW-0540">Nuclease</keyword>
<evidence type="ECO:0000259" key="17">
    <source>
        <dbReference type="PROSITE" id="PS51975"/>
    </source>
</evidence>
<dbReference type="NCBIfam" id="NF000595">
    <property type="entry name" value="PRK00015.1-3"/>
    <property type="match status" value="1"/>
</dbReference>
<dbReference type="HAMAP" id="MF_00052_B">
    <property type="entry name" value="RNase_HII_B"/>
    <property type="match status" value="1"/>
</dbReference>
<comment type="cofactor">
    <cofactor evidence="2">
        <name>Mg(2+)</name>
        <dbReference type="ChEBI" id="CHEBI:18420"/>
    </cofactor>
</comment>
<keyword evidence="12 14" id="KW-0378">Hydrolase</keyword>
<dbReference type="InterPro" id="IPR022898">
    <property type="entry name" value="RNase_HII"/>
</dbReference>
<evidence type="ECO:0000256" key="6">
    <source>
        <dbReference type="ARBA" id="ARBA00012180"/>
    </source>
</evidence>
<comment type="subcellular location">
    <subcellularLocation>
        <location evidence="4 14">Cytoplasm</location>
    </subcellularLocation>
</comment>
<evidence type="ECO:0000256" key="2">
    <source>
        <dbReference type="ARBA" id="ARBA00001946"/>
    </source>
</evidence>
<dbReference type="GO" id="GO:0032299">
    <property type="term" value="C:ribonuclease H2 complex"/>
    <property type="evidence" value="ECO:0007669"/>
    <property type="project" value="TreeGrafter"/>
</dbReference>
<dbReference type="GO" id="GO:0005737">
    <property type="term" value="C:cytoplasm"/>
    <property type="evidence" value="ECO:0007669"/>
    <property type="project" value="UniProtKB-SubCell"/>
</dbReference>
<dbReference type="InterPro" id="IPR001352">
    <property type="entry name" value="RNase_HII/HIII"/>
</dbReference>
<gene>
    <name evidence="14" type="primary">rnhB</name>
    <name evidence="18" type="ORF">SAMN02745823_00133</name>
</gene>
<dbReference type="GO" id="GO:0006298">
    <property type="term" value="P:mismatch repair"/>
    <property type="evidence" value="ECO:0007669"/>
    <property type="project" value="TreeGrafter"/>
</dbReference>
<evidence type="ECO:0000256" key="16">
    <source>
        <dbReference type="RuleBase" id="RU003515"/>
    </source>
</evidence>
<dbReference type="InterPro" id="IPR036397">
    <property type="entry name" value="RNaseH_sf"/>
</dbReference>
<dbReference type="InterPro" id="IPR012337">
    <property type="entry name" value="RNaseH-like_sf"/>
</dbReference>
<evidence type="ECO:0000313" key="19">
    <source>
        <dbReference type="Proteomes" id="UP000183995"/>
    </source>
</evidence>
<comment type="catalytic activity">
    <reaction evidence="1 14 15 16">
        <text>Endonucleolytic cleavage to 5'-phosphomonoester.</text>
        <dbReference type="EC" id="3.1.26.4"/>
    </reaction>
</comment>
<dbReference type="PANTHER" id="PTHR10954">
    <property type="entry name" value="RIBONUCLEASE H2 SUBUNIT A"/>
    <property type="match status" value="1"/>
</dbReference>
<evidence type="ECO:0000256" key="1">
    <source>
        <dbReference type="ARBA" id="ARBA00000077"/>
    </source>
</evidence>
<reference evidence="18 19" key="1">
    <citation type="submission" date="2016-11" db="EMBL/GenBank/DDBJ databases">
        <authorList>
            <person name="Jaros S."/>
            <person name="Januszkiewicz K."/>
            <person name="Wedrychowicz H."/>
        </authorList>
    </citation>
    <scope>NUCLEOTIDE SEQUENCE [LARGE SCALE GENOMIC DNA]</scope>
    <source>
        <strain evidence="18 19">DSM 10068</strain>
    </source>
</reference>
<organism evidence="18 19">
    <name type="scientific">Sporobacter termitidis DSM 10068</name>
    <dbReference type="NCBI Taxonomy" id="1123282"/>
    <lineage>
        <taxon>Bacteria</taxon>
        <taxon>Bacillati</taxon>
        <taxon>Bacillota</taxon>
        <taxon>Clostridia</taxon>
        <taxon>Eubacteriales</taxon>
        <taxon>Oscillospiraceae</taxon>
        <taxon>Sporobacter</taxon>
    </lineage>
</organism>
<dbReference type="EMBL" id="FQXV01000001">
    <property type="protein sequence ID" value="SHH51356.1"/>
    <property type="molecule type" value="Genomic_DNA"/>
</dbReference>
<feature type="binding site" evidence="14 15">
    <location>
        <position position="27"/>
    </location>
    <ligand>
        <name>a divalent metal cation</name>
        <dbReference type="ChEBI" id="CHEBI:60240"/>
    </ligand>
</feature>